<gene>
    <name evidence="2" type="ORF">OXPF_26790</name>
</gene>
<evidence type="ECO:0000256" key="1">
    <source>
        <dbReference type="SAM" id="Phobius"/>
    </source>
</evidence>
<feature type="transmembrane region" description="Helical" evidence="1">
    <location>
        <begin position="44"/>
        <end position="65"/>
    </location>
</feature>
<keyword evidence="1" id="KW-0812">Transmembrane</keyword>
<proteinExistence type="predicted"/>
<dbReference type="AlphaFoldDB" id="A0A0P8YA51"/>
<organism evidence="2 3">
    <name type="scientific">Oxobacter pfennigii</name>
    <dbReference type="NCBI Taxonomy" id="36849"/>
    <lineage>
        <taxon>Bacteria</taxon>
        <taxon>Bacillati</taxon>
        <taxon>Bacillota</taxon>
        <taxon>Clostridia</taxon>
        <taxon>Eubacteriales</taxon>
        <taxon>Clostridiaceae</taxon>
        <taxon>Oxobacter</taxon>
    </lineage>
</organism>
<reference evidence="2 3" key="1">
    <citation type="submission" date="2015-09" db="EMBL/GenBank/DDBJ databases">
        <title>Genome sequence of Oxobacter pfennigii DSM 3222.</title>
        <authorList>
            <person name="Poehlein A."/>
            <person name="Bengelsdorf F.R."/>
            <person name="Schiel-Bengelsdorf B."/>
            <person name="Duerre P."/>
            <person name="Daniel R."/>
        </authorList>
    </citation>
    <scope>NUCLEOTIDE SEQUENCE [LARGE SCALE GENOMIC DNA]</scope>
    <source>
        <strain evidence="2 3">DSM 3222</strain>
    </source>
</reference>
<keyword evidence="1" id="KW-1133">Transmembrane helix</keyword>
<keyword evidence="1" id="KW-0472">Membrane</keyword>
<feature type="transmembrane region" description="Helical" evidence="1">
    <location>
        <begin position="17"/>
        <end position="35"/>
    </location>
</feature>
<keyword evidence="3" id="KW-1185">Reference proteome</keyword>
<sequence length="66" mass="7305">MEGLGTFASYVGFPGPWVKQVVFVCILALIGKLAFSGKDKKSSLFWNILLIIAFITALNLFGNFYK</sequence>
<dbReference type="Proteomes" id="UP000050326">
    <property type="component" value="Unassembled WGS sequence"/>
</dbReference>
<comment type="caution">
    <text evidence="2">The sequence shown here is derived from an EMBL/GenBank/DDBJ whole genome shotgun (WGS) entry which is preliminary data.</text>
</comment>
<evidence type="ECO:0000313" key="2">
    <source>
        <dbReference type="EMBL" id="KPU43819.1"/>
    </source>
</evidence>
<accession>A0A0P8YA51</accession>
<protein>
    <submittedName>
        <fullName evidence="2">Uncharacterized protein</fullName>
    </submittedName>
</protein>
<dbReference type="EMBL" id="LKET01000035">
    <property type="protein sequence ID" value="KPU43819.1"/>
    <property type="molecule type" value="Genomic_DNA"/>
</dbReference>
<name>A0A0P8YA51_9CLOT</name>
<evidence type="ECO:0000313" key="3">
    <source>
        <dbReference type="Proteomes" id="UP000050326"/>
    </source>
</evidence>